<comment type="caution">
    <text evidence="7">The sequence shown here is derived from an EMBL/GenBank/DDBJ whole genome shotgun (WGS) entry which is preliminary data.</text>
</comment>
<dbReference type="GO" id="GO:0005524">
    <property type="term" value="F:ATP binding"/>
    <property type="evidence" value="ECO:0007669"/>
    <property type="project" value="UniProtKB-KW"/>
</dbReference>
<accession>A0ABM8Y2M7</accession>
<keyword evidence="8" id="KW-1185">Reference proteome</keyword>
<protein>
    <submittedName>
        <fullName evidence="7">Lipopolysaccharide export system ATP-binding protein LptB</fullName>
        <ecNumber evidence="7">3.6.3.-</ecNumber>
    </submittedName>
</protein>
<reference evidence="7 8" key="1">
    <citation type="submission" date="2021-08" db="EMBL/GenBank/DDBJ databases">
        <authorList>
            <person name="Peeters C."/>
        </authorList>
    </citation>
    <scope>NUCLEOTIDE SEQUENCE [LARGE SCALE GENOMIC DNA]</scope>
    <source>
        <strain evidence="7 8">LMG 23994</strain>
    </source>
</reference>
<sequence>MNAIRQPVVSTSNVAKSFGGFTAVGGVSLDIYDSEAVAIIGPNGAGKSTLFDLLTGRKIPDSGEVRLFGEPVTDLPPWQRVRRGLGRSFQISSVFRNATVLENVQIGLMLARGRAWNMFGRASAMLRQEAGAALEQVGLQAKRDMLAGDLSYGDQRTLELAVALSRKPRVLLLDEPTAGMGREESRKCLALIRAIAASERIPIVFVEHDMDVVFSFATRVVVLAAGKVLIDAEPQAVRSDSRVKEAYFGEDI</sequence>
<evidence type="ECO:0000313" key="8">
    <source>
        <dbReference type="Proteomes" id="UP000701702"/>
    </source>
</evidence>
<dbReference type="PROSITE" id="PS50893">
    <property type="entry name" value="ABC_TRANSPORTER_2"/>
    <property type="match status" value="1"/>
</dbReference>
<dbReference type="Pfam" id="PF00005">
    <property type="entry name" value="ABC_tran"/>
    <property type="match status" value="1"/>
</dbReference>
<dbReference type="EC" id="3.6.3.-" evidence="7"/>
<evidence type="ECO:0000259" key="6">
    <source>
        <dbReference type="PROSITE" id="PS50893"/>
    </source>
</evidence>
<keyword evidence="1" id="KW-0813">Transport</keyword>
<dbReference type="GO" id="GO:0016787">
    <property type="term" value="F:hydrolase activity"/>
    <property type="evidence" value="ECO:0007669"/>
    <property type="project" value="UniProtKB-KW"/>
</dbReference>
<dbReference type="InterPro" id="IPR051120">
    <property type="entry name" value="ABC_AA/LPS_Transport"/>
</dbReference>
<keyword evidence="5 7" id="KW-0067">ATP-binding</keyword>
<keyword evidence="2" id="KW-1003">Cell membrane</keyword>
<evidence type="ECO:0000313" key="7">
    <source>
        <dbReference type="EMBL" id="CAG9186882.1"/>
    </source>
</evidence>
<dbReference type="SUPFAM" id="SSF52540">
    <property type="entry name" value="P-loop containing nucleoside triphosphate hydrolases"/>
    <property type="match status" value="1"/>
</dbReference>
<dbReference type="Proteomes" id="UP000701702">
    <property type="component" value="Unassembled WGS sequence"/>
</dbReference>
<dbReference type="SMART" id="SM00382">
    <property type="entry name" value="AAA"/>
    <property type="match status" value="1"/>
</dbReference>
<evidence type="ECO:0000256" key="5">
    <source>
        <dbReference type="ARBA" id="ARBA00022840"/>
    </source>
</evidence>
<evidence type="ECO:0000256" key="4">
    <source>
        <dbReference type="ARBA" id="ARBA00022741"/>
    </source>
</evidence>
<evidence type="ECO:0000256" key="1">
    <source>
        <dbReference type="ARBA" id="ARBA00022448"/>
    </source>
</evidence>
<dbReference type="EMBL" id="CAJZAF010000055">
    <property type="protein sequence ID" value="CAG9186882.1"/>
    <property type="molecule type" value="Genomic_DNA"/>
</dbReference>
<dbReference type="PANTHER" id="PTHR45772">
    <property type="entry name" value="CONSERVED COMPONENT OF ABC TRANSPORTER FOR NATURAL AMINO ACIDS-RELATED"/>
    <property type="match status" value="1"/>
</dbReference>
<keyword evidence="3" id="KW-0472">Membrane</keyword>
<dbReference type="CDD" id="cd03219">
    <property type="entry name" value="ABC_Mj1267_LivG_branched"/>
    <property type="match status" value="1"/>
</dbReference>
<dbReference type="PANTHER" id="PTHR45772:SF7">
    <property type="entry name" value="AMINO ACID ABC TRANSPORTER ATP-BINDING PROTEIN"/>
    <property type="match status" value="1"/>
</dbReference>
<proteinExistence type="predicted"/>
<evidence type="ECO:0000256" key="2">
    <source>
        <dbReference type="ARBA" id="ARBA00022475"/>
    </source>
</evidence>
<keyword evidence="4" id="KW-0547">Nucleotide-binding</keyword>
<dbReference type="InterPro" id="IPR027417">
    <property type="entry name" value="P-loop_NTPase"/>
</dbReference>
<dbReference type="Gene3D" id="3.40.50.300">
    <property type="entry name" value="P-loop containing nucleotide triphosphate hydrolases"/>
    <property type="match status" value="1"/>
</dbReference>
<evidence type="ECO:0000256" key="3">
    <source>
        <dbReference type="ARBA" id="ARBA00022519"/>
    </source>
</evidence>
<name>A0ABM8Y2M7_9BURK</name>
<keyword evidence="7" id="KW-0378">Hydrolase</keyword>
<organism evidence="7 8">
    <name type="scientific">Cupriavidus pinatubonensis</name>
    <dbReference type="NCBI Taxonomy" id="248026"/>
    <lineage>
        <taxon>Bacteria</taxon>
        <taxon>Pseudomonadati</taxon>
        <taxon>Pseudomonadota</taxon>
        <taxon>Betaproteobacteria</taxon>
        <taxon>Burkholderiales</taxon>
        <taxon>Burkholderiaceae</taxon>
        <taxon>Cupriavidus</taxon>
    </lineage>
</organism>
<dbReference type="InterPro" id="IPR003439">
    <property type="entry name" value="ABC_transporter-like_ATP-bd"/>
</dbReference>
<dbReference type="InterPro" id="IPR003593">
    <property type="entry name" value="AAA+_ATPase"/>
</dbReference>
<feature type="domain" description="ABC transporter" evidence="6">
    <location>
        <begin position="9"/>
        <end position="250"/>
    </location>
</feature>
<gene>
    <name evidence="7" type="primary">lptB_8</name>
    <name evidence="7" type="ORF">LMG23994_06427</name>
</gene>
<keyword evidence="3" id="KW-0997">Cell inner membrane</keyword>